<dbReference type="InterPro" id="IPR031832">
    <property type="entry name" value="DUF4747"/>
</dbReference>
<dbReference type="RefSeq" id="WP_214395597.1">
    <property type="nucleotide sequence ID" value="NZ_JAHBOL010000044.1"/>
</dbReference>
<evidence type="ECO:0000313" key="2">
    <source>
        <dbReference type="Proteomes" id="UP000696413"/>
    </source>
</evidence>
<reference evidence="1 2" key="1">
    <citation type="submission" date="2021-05" db="EMBL/GenBank/DDBJ databases">
        <title>Draft Genome Sequences of Clinical Respiratory Isolates of Mycobacterium goodii Recovered in Ireland.</title>
        <authorList>
            <person name="Flanagan P.R."/>
            <person name="Mok S."/>
            <person name="Roycroft E."/>
            <person name="Rogers T.R."/>
            <person name="Fitzgibbon M."/>
        </authorList>
    </citation>
    <scope>NUCLEOTIDE SEQUENCE [LARGE SCALE GENOMIC DNA]</scope>
    <source>
        <strain evidence="1 2">14IE55</strain>
    </source>
</reference>
<proteinExistence type="predicted"/>
<dbReference type="Pfam" id="PF15931">
    <property type="entry name" value="DUF4747"/>
    <property type="match status" value="1"/>
</dbReference>
<sequence length="307" mass="34494">MAKQDRRVVFGRINRRQPDQGVLEMREFSVDMIALAESHKTIHTIRSTGGRPGRTWVAADMSVTPDNNFMTGVLGYSEQQQQVTFDDESFSWMKGEVESSDSANEQTIVPFAVDLRSDQRWVAFATTSRLQPQSFSTGLESVFNEAVIAVGLIPVDWEVDLVTSTSRIMEWLRENPRVHKLRRTLKFSNPGKDLDDDRAEMRALAANRKTEEFKAPRGKTLNIDSQEFESKLEGTETGNLHVILESRGSHGVRNVKFNSNDTVDNSLVEDFGSDLQRGIEIVLAALREYVASKGDPEQPQLAVESTT</sequence>
<name>A0ABS6HV68_MYCGD</name>
<protein>
    <recommendedName>
        <fullName evidence="3">Recombination-associated protein RdgC</fullName>
    </recommendedName>
</protein>
<dbReference type="EMBL" id="JAHBOM010000019">
    <property type="protein sequence ID" value="MBU8825820.1"/>
    <property type="molecule type" value="Genomic_DNA"/>
</dbReference>
<evidence type="ECO:0000313" key="1">
    <source>
        <dbReference type="EMBL" id="MBU8825820.1"/>
    </source>
</evidence>
<keyword evidence="2" id="KW-1185">Reference proteome</keyword>
<accession>A0ABS6HV68</accession>
<dbReference type="Proteomes" id="UP000696413">
    <property type="component" value="Unassembled WGS sequence"/>
</dbReference>
<gene>
    <name evidence="1" type="ORF">KL859_23470</name>
</gene>
<evidence type="ECO:0008006" key="3">
    <source>
        <dbReference type="Google" id="ProtNLM"/>
    </source>
</evidence>
<comment type="caution">
    <text evidence="1">The sequence shown here is derived from an EMBL/GenBank/DDBJ whole genome shotgun (WGS) entry which is preliminary data.</text>
</comment>
<organism evidence="1 2">
    <name type="scientific">Mycolicibacterium goodii</name>
    <name type="common">Mycobacterium goodii</name>
    <dbReference type="NCBI Taxonomy" id="134601"/>
    <lineage>
        <taxon>Bacteria</taxon>
        <taxon>Bacillati</taxon>
        <taxon>Actinomycetota</taxon>
        <taxon>Actinomycetes</taxon>
        <taxon>Mycobacteriales</taxon>
        <taxon>Mycobacteriaceae</taxon>
        <taxon>Mycolicibacterium</taxon>
    </lineage>
</organism>